<keyword evidence="9" id="KW-1185">Reference proteome</keyword>
<reference evidence="8 10" key="2">
    <citation type="submission" date="2019-06" db="EMBL/GenBank/DDBJ databases">
        <title>Pseudomonas bimorpha sp. nov. isolated from bovine raw milk and skim milk concentrate.</title>
        <authorList>
            <person name="Hofmann K."/>
            <person name="Huptas C."/>
            <person name="Doll E."/>
            <person name="Scherer S."/>
            <person name="Wenning M."/>
        </authorList>
    </citation>
    <scope>NUCLEOTIDE SEQUENCE [LARGE SCALE GENOMIC DNA]</scope>
    <source>
        <strain evidence="8 10">DSM 17515</strain>
    </source>
</reference>
<keyword evidence="3" id="KW-0520">NAD</keyword>
<evidence type="ECO:0000256" key="5">
    <source>
        <dbReference type="RuleBase" id="RU003345"/>
    </source>
</evidence>
<dbReference type="InterPro" id="IPR029510">
    <property type="entry name" value="Ald_DH_CS_GLU"/>
</dbReference>
<proteinExistence type="inferred from homology"/>
<dbReference type="PROSITE" id="PS00687">
    <property type="entry name" value="ALDEHYDE_DEHYDR_GLU"/>
    <property type="match status" value="1"/>
</dbReference>
<dbReference type="InterPro" id="IPR015590">
    <property type="entry name" value="Aldehyde_DH_dom"/>
</dbReference>
<dbReference type="Gene3D" id="3.40.605.10">
    <property type="entry name" value="Aldehyde Dehydrogenase, Chain A, domain 1"/>
    <property type="match status" value="1"/>
</dbReference>
<evidence type="ECO:0000313" key="7">
    <source>
        <dbReference type="EMBL" id="SDR32662.1"/>
    </source>
</evidence>
<dbReference type="EMBL" id="VFES01000008">
    <property type="protein sequence ID" value="TWR65733.1"/>
    <property type="molecule type" value="Genomic_DNA"/>
</dbReference>
<dbReference type="PANTHER" id="PTHR42986">
    <property type="entry name" value="BENZALDEHYDE DEHYDROGENASE YFMT"/>
    <property type="match status" value="1"/>
</dbReference>
<feature type="domain" description="Aldehyde dehydrogenase" evidence="6">
    <location>
        <begin position="22"/>
        <end position="482"/>
    </location>
</feature>
<organism evidence="8 10">
    <name type="scientific">Pseudomonas grimontii</name>
    <dbReference type="NCBI Taxonomy" id="129847"/>
    <lineage>
        <taxon>Bacteria</taxon>
        <taxon>Pseudomonadati</taxon>
        <taxon>Pseudomonadota</taxon>
        <taxon>Gammaproteobacteria</taxon>
        <taxon>Pseudomonadales</taxon>
        <taxon>Pseudomonadaceae</taxon>
        <taxon>Pseudomonas</taxon>
    </lineage>
</organism>
<dbReference type="InterPro" id="IPR016162">
    <property type="entry name" value="Ald_DH_N"/>
</dbReference>
<dbReference type="Gene3D" id="3.40.309.10">
    <property type="entry name" value="Aldehyde Dehydrogenase, Chain A, domain 2"/>
    <property type="match status" value="1"/>
</dbReference>
<dbReference type="Pfam" id="PF00171">
    <property type="entry name" value="Aldedh"/>
    <property type="match status" value="1"/>
</dbReference>
<evidence type="ECO:0000259" key="6">
    <source>
        <dbReference type="Pfam" id="PF00171"/>
    </source>
</evidence>
<evidence type="ECO:0000313" key="10">
    <source>
        <dbReference type="Proteomes" id="UP000317267"/>
    </source>
</evidence>
<dbReference type="Proteomes" id="UP000317267">
    <property type="component" value="Unassembled WGS sequence"/>
</dbReference>
<evidence type="ECO:0000256" key="2">
    <source>
        <dbReference type="ARBA" id="ARBA00023002"/>
    </source>
</evidence>
<accession>A0A1H1I4U9</accession>
<comment type="caution">
    <text evidence="8">The sequence shown here is derived from an EMBL/GenBank/DDBJ whole genome shotgun (WGS) entry which is preliminary data.</text>
</comment>
<sequence length="493" mass="53088">MNNQNAPAPFAIQGHQYINGRWQPGRSTKRLDNRNPFNNELLLDMPLASVADLDEAYLAAEKAQLEWAALHAGQRVMLLEKLAVIVAQRSEEIIDWLIKESGSTRIKAGIEWQSTLNLVRECASMPMQVEGRILTSYKPGEQSFVFRDPLGVVGVISPWNFPLYLSMRSVIPALALGNTVVLKPASDTAVSGGLLIAYLLEAAGFPAGTINVVVGAGSEIGDAFVEHRVPRLISFTGSTDVGRNVGRIATGGKHIKRVALELGGNAPLVVLNDADVEVAAHAAVVGRFLHQGQICMSVNRVIVDRTLYPAFAELVVERVSKLKVGNPNDADTVIGPVVNQSQLNGLLRKIDQAHSAGLTKLFGASANGLLLPPHVFGNVKADDALAVDETFGPLLPMLIADDEAHALRLANASEYGLSSAVFTQDMARGLQFARGIVAGMTHINDITVDDQPNAPFGGEKNSGLGRFNGHYAVDEFTRAHWVTWQPGGHHYPF</sequence>
<reference evidence="7 9" key="1">
    <citation type="submission" date="2016-10" db="EMBL/GenBank/DDBJ databases">
        <authorList>
            <person name="Varghese N."/>
            <person name="Submissions S."/>
        </authorList>
    </citation>
    <scope>NUCLEOTIDE SEQUENCE [LARGE SCALE GENOMIC DNA]</scope>
    <source>
        <strain evidence="7 9">BS2976</strain>
    </source>
</reference>
<evidence type="ECO:0000256" key="4">
    <source>
        <dbReference type="PROSITE-ProRule" id="PRU10007"/>
    </source>
</evidence>
<dbReference type="OrthoDB" id="9812625at2"/>
<dbReference type="Proteomes" id="UP000198740">
    <property type="component" value="Unassembled WGS sequence"/>
</dbReference>
<dbReference type="GeneID" id="70104722"/>
<dbReference type="PANTHER" id="PTHR42986:SF1">
    <property type="entry name" value="BENZALDEHYDE DEHYDROGENASE YFMT"/>
    <property type="match status" value="1"/>
</dbReference>
<protein>
    <submittedName>
        <fullName evidence="7">Aldehyde dehydrogenase (NAD+)</fullName>
    </submittedName>
    <submittedName>
        <fullName evidence="8">Aldehyde dehydrogenase family protein</fullName>
    </submittedName>
</protein>
<dbReference type="FunFam" id="3.40.605.10:FF:000007">
    <property type="entry name" value="NAD/NADP-dependent betaine aldehyde dehydrogenase"/>
    <property type="match status" value="1"/>
</dbReference>
<gene>
    <name evidence="8" type="ORF">FIV39_14165</name>
    <name evidence="7" type="ORF">SAMN04490186_5157</name>
</gene>
<dbReference type="InterPro" id="IPR016163">
    <property type="entry name" value="Ald_DH_C"/>
</dbReference>
<dbReference type="EMBL" id="FNKM01000002">
    <property type="protein sequence ID" value="SDR32662.1"/>
    <property type="molecule type" value="Genomic_DNA"/>
</dbReference>
<evidence type="ECO:0000313" key="9">
    <source>
        <dbReference type="Proteomes" id="UP000198740"/>
    </source>
</evidence>
<dbReference type="RefSeq" id="WP_047531102.1">
    <property type="nucleotide sequence ID" value="NZ_FNKM01000002.1"/>
</dbReference>
<feature type="active site" evidence="4">
    <location>
        <position position="261"/>
    </location>
</feature>
<dbReference type="GO" id="GO:0016620">
    <property type="term" value="F:oxidoreductase activity, acting on the aldehyde or oxo group of donors, NAD or NADP as acceptor"/>
    <property type="evidence" value="ECO:0007669"/>
    <property type="project" value="InterPro"/>
</dbReference>
<evidence type="ECO:0000256" key="1">
    <source>
        <dbReference type="ARBA" id="ARBA00009986"/>
    </source>
</evidence>
<comment type="similarity">
    <text evidence="1 5">Belongs to the aldehyde dehydrogenase family.</text>
</comment>
<evidence type="ECO:0000256" key="3">
    <source>
        <dbReference type="ARBA" id="ARBA00023027"/>
    </source>
</evidence>
<dbReference type="AlphaFoldDB" id="A0A1H1I4U9"/>
<keyword evidence="2 5" id="KW-0560">Oxidoreductase</keyword>
<name>A0A1H1I4U9_9PSED</name>
<dbReference type="SUPFAM" id="SSF53720">
    <property type="entry name" value="ALDH-like"/>
    <property type="match status" value="1"/>
</dbReference>
<evidence type="ECO:0000313" key="8">
    <source>
        <dbReference type="EMBL" id="TWR65733.1"/>
    </source>
</evidence>
<dbReference type="InterPro" id="IPR016161">
    <property type="entry name" value="Ald_DH/histidinol_DH"/>
</dbReference>